<dbReference type="EMBL" id="JAVYJV010000020">
    <property type="protein sequence ID" value="KAK4343380.1"/>
    <property type="molecule type" value="Genomic_DNA"/>
</dbReference>
<keyword evidence="2" id="KW-1185">Reference proteome</keyword>
<name>A0AAE1R166_9SOLA</name>
<protein>
    <recommendedName>
        <fullName evidence="3">CCHC-type domain-containing protein</fullName>
    </recommendedName>
</protein>
<sequence length="112" mass="11790">MGRKCSHCGYIGHNSRTCNTLKCASASNFIGGLRLFGVQLDISNSSSSSSSSSNHNLKKSFSFDCFALTNGYSSSPSPSLNESCKKSATSINNGYLSDGTLVGCVAERKKGM</sequence>
<comment type="caution">
    <text evidence="1">The sequence shown here is derived from an EMBL/GenBank/DDBJ whole genome shotgun (WGS) entry which is preliminary data.</text>
</comment>
<evidence type="ECO:0000313" key="1">
    <source>
        <dbReference type="EMBL" id="KAK4343380.1"/>
    </source>
</evidence>
<accession>A0AAE1R166</accession>
<evidence type="ECO:0008006" key="3">
    <source>
        <dbReference type="Google" id="ProtNLM"/>
    </source>
</evidence>
<gene>
    <name evidence="1" type="ORF">RND71_036474</name>
</gene>
<evidence type="ECO:0000313" key="2">
    <source>
        <dbReference type="Proteomes" id="UP001291623"/>
    </source>
</evidence>
<reference evidence="1" key="1">
    <citation type="submission" date="2023-12" db="EMBL/GenBank/DDBJ databases">
        <title>Genome assembly of Anisodus tanguticus.</title>
        <authorList>
            <person name="Wang Y.-J."/>
        </authorList>
    </citation>
    <scope>NUCLEOTIDE SEQUENCE</scope>
    <source>
        <strain evidence="1">KB-2021</strain>
        <tissue evidence="1">Leaf</tissue>
    </source>
</reference>
<dbReference type="Proteomes" id="UP001291623">
    <property type="component" value="Unassembled WGS sequence"/>
</dbReference>
<organism evidence="1 2">
    <name type="scientific">Anisodus tanguticus</name>
    <dbReference type="NCBI Taxonomy" id="243964"/>
    <lineage>
        <taxon>Eukaryota</taxon>
        <taxon>Viridiplantae</taxon>
        <taxon>Streptophyta</taxon>
        <taxon>Embryophyta</taxon>
        <taxon>Tracheophyta</taxon>
        <taxon>Spermatophyta</taxon>
        <taxon>Magnoliopsida</taxon>
        <taxon>eudicotyledons</taxon>
        <taxon>Gunneridae</taxon>
        <taxon>Pentapetalae</taxon>
        <taxon>asterids</taxon>
        <taxon>lamiids</taxon>
        <taxon>Solanales</taxon>
        <taxon>Solanaceae</taxon>
        <taxon>Solanoideae</taxon>
        <taxon>Hyoscyameae</taxon>
        <taxon>Anisodus</taxon>
    </lineage>
</organism>
<dbReference type="AlphaFoldDB" id="A0AAE1R166"/>
<proteinExistence type="predicted"/>